<accession>A0A645GDV3</accession>
<reference evidence="1" key="1">
    <citation type="submission" date="2019-08" db="EMBL/GenBank/DDBJ databases">
        <authorList>
            <person name="Kucharzyk K."/>
            <person name="Murdoch R.W."/>
            <person name="Higgins S."/>
            <person name="Loffler F."/>
        </authorList>
    </citation>
    <scope>NUCLEOTIDE SEQUENCE</scope>
</reference>
<comment type="caution">
    <text evidence="1">The sequence shown here is derived from an EMBL/GenBank/DDBJ whole genome shotgun (WGS) entry which is preliminary data.</text>
</comment>
<name>A0A645GDV3_9ZZZZ</name>
<proteinExistence type="predicted"/>
<evidence type="ECO:0000313" key="1">
    <source>
        <dbReference type="EMBL" id="MPN22003.1"/>
    </source>
</evidence>
<dbReference type="EMBL" id="VSSQ01070137">
    <property type="protein sequence ID" value="MPN22003.1"/>
    <property type="molecule type" value="Genomic_DNA"/>
</dbReference>
<organism evidence="1">
    <name type="scientific">bioreactor metagenome</name>
    <dbReference type="NCBI Taxonomy" id="1076179"/>
    <lineage>
        <taxon>unclassified sequences</taxon>
        <taxon>metagenomes</taxon>
        <taxon>ecological metagenomes</taxon>
    </lineage>
</organism>
<protein>
    <submittedName>
        <fullName evidence="1">Uncharacterized protein</fullName>
    </submittedName>
</protein>
<sequence>MALLLHPQLPPAVGDDVGVEQVAAQEVRVVLLHSGGEAGFRIVIEDRVGHDHAHRLAADVAGADLAHRHRQQIGQRHVLAAQLDHASLASDEHVDEFVGGFPLYRGVQRVERGPALLDDAMPVVGRIDPVRGGREESCGGLAAGDGIGFVATEQVREEHRR</sequence>
<gene>
    <name evidence="1" type="ORF">SDC9_169386</name>
</gene>
<dbReference type="AlphaFoldDB" id="A0A645GDV3"/>